<feature type="compositionally biased region" description="Acidic residues" evidence="1">
    <location>
        <begin position="59"/>
        <end position="69"/>
    </location>
</feature>
<gene>
    <name evidence="2" type="ORF">SAMN02910451_01253</name>
</gene>
<dbReference type="OrthoDB" id="2005373at2"/>
<evidence type="ECO:0000313" key="2">
    <source>
        <dbReference type="EMBL" id="SCY06513.1"/>
    </source>
</evidence>
<evidence type="ECO:0000313" key="3">
    <source>
        <dbReference type="Proteomes" id="UP000183047"/>
    </source>
</evidence>
<protein>
    <submittedName>
        <fullName evidence="2">Uncharacterized protein</fullName>
    </submittedName>
</protein>
<name>A0A1G5CVK0_9FIRM</name>
<reference evidence="3" key="1">
    <citation type="submission" date="2016-10" db="EMBL/GenBank/DDBJ databases">
        <authorList>
            <person name="Varghese N."/>
            <person name="Submissions S."/>
        </authorList>
    </citation>
    <scope>NUCLEOTIDE SEQUENCE [LARGE SCALE GENOMIC DNA]</scope>
    <source>
        <strain evidence="3">XBD2006</strain>
    </source>
</reference>
<dbReference type="EMBL" id="FMUR01000007">
    <property type="protein sequence ID" value="SCY06513.1"/>
    <property type="molecule type" value="Genomic_DNA"/>
</dbReference>
<feature type="region of interest" description="Disordered" evidence="1">
    <location>
        <begin position="46"/>
        <end position="69"/>
    </location>
</feature>
<evidence type="ECO:0000256" key="1">
    <source>
        <dbReference type="SAM" id="MobiDB-lite"/>
    </source>
</evidence>
<dbReference type="Proteomes" id="UP000183047">
    <property type="component" value="Unassembled WGS sequence"/>
</dbReference>
<accession>A0A1G5CVK0</accession>
<dbReference type="RefSeq" id="WP_074461924.1">
    <property type="nucleotide sequence ID" value="NZ_FMUR01000007.1"/>
</dbReference>
<proteinExistence type="predicted"/>
<sequence>MIKRILPLVIVLSLCLTGCGRISLVSERKAPEKPKRLIVLVKERANSNASEAESTIVAEYDDSEENEEE</sequence>
<dbReference type="AlphaFoldDB" id="A0A1G5CVK0"/>
<organism evidence="2 3">
    <name type="scientific">Butyrivibrio hungatei</name>
    <dbReference type="NCBI Taxonomy" id="185008"/>
    <lineage>
        <taxon>Bacteria</taxon>
        <taxon>Bacillati</taxon>
        <taxon>Bacillota</taxon>
        <taxon>Clostridia</taxon>
        <taxon>Lachnospirales</taxon>
        <taxon>Lachnospiraceae</taxon>
        <taxon>Butyrivibrio</taxon>
    </lineage>
</organism>
<keyword evidence="3" id="KW-1185">Reference proteome</keyword>